<evidence type="ECO:0000256" key="2">
    <source>
        <dbReference type="ARBA" id="ARBA00023264"/>
    </source>
</evidence>
<dbReference type="InterPro" id="IPR011009">
    <property type="entry name" value="Kinase-like_dom_sf"/>
</dbReference>
<evidence type="ECO:0000256" key="4">
    <source>
        <dbReference type="ARBA" id="ARBA00038211"/>
    </source>
</evidence>
<comment type="similarity">
    <text evidence="4">Belongs to the choline/ethanolamine kinase family.</text>
</comment>
<evidence type="ECO:0000256" key="3">
    <source>
        <dbReference type="ARBA" id="ARBA00037883"/>
    </source>
</evidence>
<evidence type="ECO:0000313" key="8">
    <source>
        <dbReference type="Proteomes" id="UP000663854"/>
    </source>
</evidence>
<keyword evidence="1" id="KW-0444">Lipid biosynthesis</keyword>
<evidence type="ECO:0000313" key="9">
    <source>
        <dbReference type="Proteomes" id="UP000663870"/>
    </source>
</evidence>
<keyword evidence="2" id="KW-1208">Phospholipid metabolism</keyword>
<dbReference type="EC" id="2.7.1.82" evidence="5"/>
<dbReference type="SUPFAM" id="SSF56112">
    <property type="entry name" value="Protein kinase-like (PK-like)"/>
    <property type="match status" value="1"/>
</dbReference>
<dbReference type="GO" id="GO:0005737">
    <property type="term" value="C:cytoplasm"/>
    <property type="evidence" value="ECO:0007669"/>
    <property type="project" value="TreeGrafter"/>
</dbReference>
<keyword evidence="1" id="KW-0443">Lipid metabolism</keyword>
<dbReference type="GO" id="GO:0006646">
    <property type="term" value="P:phosphatidylethanolamine biosynthetic process"/>
    <property type="evidence" value="ECO:0007669"/>
    <property type="project" value="TreeGrafter"/>
</dbReference>
<evidence type="ECO:0000256" key="5">
    <source>
        <dbReference type="ARBA" id="ARBA00038874"/>
    </source>
</evidence>
<dbReference type="EMBL" id="CAJNOH010003430">
    <property type="protein sequence ID" value="CAF1335968.1"/>
    <property type="molecule type" value="Genomic_DNA"/>
</dbReference>
<dbReference type="PANTHER" id="PTHR22603">
    <property type="entry name" value="CHOLINE/ETHANOALAMINE KINASE"/>
    <property type="match status" value="1"/>
</dbReference>
<comment type="pathway">
    <text evidence="3">Phospholipid metabolism; phosphatidylethanolamine biosynthesis; phosphatidylethanolamine from ethanolamine: step 1/3.</text>
</comment>
<name>A0A815GAA9_9BILA</name>
<gene>
    <name evidence="7" type="ORF">JXQ802_LOCUS47561</name>
    <name evidence="6" type="ORF">PYM288_LOCUS31651</name>
</gene>
<organism evidence="6 8">
    <name type="scientific">Rotaria sordida</name>
    <dbReference type="NCBI Taxonomy" id="392033"/>
    <lineage>
        <taxon>Eukaryota</taxon>
        <taxon>Metazoa</taxon>
        <taxon>Spiralia</taxon>
        <taxon>Gnathifera</taxon>
        <taxon>Rotifera</taxon>
        <taxon>Eurotatoria</taxon>
        <taxon>Bdelloidea</taxon>
        <taxon>Philodinida</taxon>
        <taxon>Philodinidae</taxon>
        <taxon>Rotaria</taxon>
    </lineage>
</organism>
<protein>
    <recommendedName>
        <fullName evidence="5">ethanolamine kinase</fullName>
        <ecNumber evidence="5">2.7.1.82</ecNumber>
    </recommendedName>
</protein>
<keyword evidence="1" id="KW-0594">Phospholipid biosynthesis</keyword>
<proteinExistence type="inferred from homology"/>
<evidence type="ECO:0000313" key="6">
    <source>
        <dbReference type="EMBL" id="CAF1335968.1"/>
    </source>
</evidence>
<dbReference type="PANTHER" id="PTHR22603:SF66">
    <property type="entry name" value="ETHANOLAMINE KINASE"/>
    <property type="match status" value="1"/>
</dbReference>
<accession>A0A815GAA9</accession>
<dbReference type="EMBL" id="CAJNOL010004764">
    <property type="protein sequence ID" value="CAF1594332.1"/>
    <property type="molecule type" value="Genomic_DNA"/>
</dbReference>
<dbReference type="AlphaFoldDB" id="A0A815GAA9"/>
<dbReference type="Proteomes" id="UP000663870">
    <property type="component" value="Unassembled WGS sequence"/>
</dbReference>
<reference evidence="6" key="1">
    <citation type="submission" date="2021-02" db="EMBL/GenBank/DDBJ databases">
        <authorList>
            <person name="Nowell W R."/>
        </authorList>
    </citation>
    <scope>NUCLEOTIDE SEQUENCE</scope>
</reference>
<dbReference type="Pfam" id="PF01633">
    <property type="entry name" value="Choline_kinase"/>
    <property type="match status" value="1"/>
</dbReference>
<keyword evidence="9" id="KW-1185">Reference proteome</keyword>
<evidence type="ECO:0000313" key="7">
    <source>
        <dbReference type="EMBL" id="CAF1594332.1"/>
    </source>
</evidence>
<sequence length="412" mass="48371">MSATANILHEAIVIDVDTLETGAVHLICLIKPTWTSKKINFKKLDTNDDNNIYSVFPSDYKYEQHGIIMKIYPKNSDVYSNHEKEFQLIEQFSHHGVAPRILLTFINGYISSYILGTILNIKEDQTHQLVSQKLAEFHLISSKFNNGLHFIDKLKQFIDLFTKKNIKLHNRHMEIRDEQEKSAEQNSSFFTTLKSAVGLNTTPTLILTLDELELQLHDTTWAQISTEIDFIQTIFENNWSKHNLPNVLCLNNMNIHNFLYDSKNKTISIINFDHCSYNYFLIDIVSYFLELAKDNYENNYPQRHIQKLFLVEYLKYSSFDFSNIVYDPHKPIDNELERLCDLCGLLIAPIHLYWTLWAFLQALLIKPTSTFDYINYGKIRLAQYQKHKQNFFLPLNQSRKNSDADSEKIHHF</sequence>
<dbReference type="Gene3D" id="3.90.1200.10">
    <property type="match status" value="1"/>
</dbReference>
<evidence type="ECO:0000256" key="1">
    <source>
        <dbReference type="ARBA" id="ARBA00023209"/>
    </source>
</evidence>
<dbReference type="Proteomes" id="UP000663854">
    <property type="component" value="Unassembled WGS sequence"/>
</dbReference>
<dbReference type="GO" id="GO:0004305">
    <property type="term" value="F:ethanolamine kinase activity"/>
    <property type="evidence" value="ECO:0007669"/>
    <property type="project" value="UniProtKB-EC"/>
</dbReference>
<comment type="caution">
    <text evidence="6">The sequence shown here is derived from an EMBL/GenBank/DDBJ whole genome shotgun (WGS) entry which is preliminary data.</text>
</comment>